<dbReference type="InterPro" id="IPR027417">
    <property type="entry name" value="P-loop_NTPase"/>
</dbReference>
<dbReference type="Pfam" id="PF02881">
    <property type="entry name" value="SRP54_N"/>
    <property type="match status" value="1"/>
</dbReference>
<dbReference type="PROSITE" id="PS00300">
    <property type="entry name" value="SRP54"/>
    <property type="match status" value="1"/>
</dbReference>
<evidence type="ECO:0000256" key="13">
    <source>
        <dbReference type="RuleBase" id="RU364034"/>
    </source>
</evidence>
<dbReference type="GO" id="GO:0005783">
    <property type="term" value="C:endoplasmic reticulum"/>
    <property type="evidence" value="ECO:0007669"/>
    <property type="project" value="UniProtKB-SubCell"/>
</dbReference>
<gene>
    <name evidence="15" type="ORF">Vbra_16492</name>
</gene>
<evidence type="ECO:0000256" key="1">
    <source>
        <dbReference type="ARBA" id="ARBA00004240"/>
    </source>
</evidence>
<dbReference type="InterPro" id="IPR042101">
    <property type="entry name" value="SRP54_N_sf"/>
</dbReference>
<keyword evidence="7" id="KW-0256">Endoplasmic reticulum</keyword>
<dbReference type="STRING" id="1169540.A0A0G4FZ58"/>
<dbReference type="CDD" id="cd17875">
    <property type="entry name" value="SRP54_G"/>
    <property type="match status" value="1"/>
</dbReference>
<keyword evidence="9 13" id="KW-0342">GTP-binding</keyword>
<dbReference type="OrthoDB" id="10250817at2759"/>
<evidence type="ECO:0000256" key="4">
    <source>
        <dbReference type="ARBA" id="ARBA00022490"/>
    </source>
</evidence>
<dbReference type="GO" id="GO:0005829">
    <property type="term" value="C:cytosol"/>
    <property type="evidence" value="ECO:0007669"/>
    <property type="project" value="TreeGrafter"/>
</dbReference>
<comment type="catalytic activity">
    <reaction evidence="12">
        <text>GTP + H2O = GDP + phosphate + H(+)</text>
        <dbReference type="Rhea" id="RHEA:19669"/>
        <dbReference type="ChEBI" id="CHEBI:15377"/>
        <dbReference type="ChEBI" id="CHEBI:15378"/>
        <dbReference type="ChEBI" id="CHEBI:37565"/>
        <dbReference type="ChEBI" id="CHEBI:43474"/>
        <dbReference type="ChEBI" id="CHEBI:58189"/>
        <dbReference type="EC" id="3.6.5.4"/>
    </reaction>
    <physiologicalReaction direction="left-to-right" evidence="12">
        <dbReference type="Rhea" id="RHEA:19670"/>
    </physiologicalReaction>
</comment>
<evidence type="ECO:0000256" key="6">
    <source>
        <dbReference type="ARBA" id="ARBA00022801"/>
    </source>
</evidence>
<evidence type="ECO:0000256" key="5">
    <source>
        <dbReference type="ARBA" id="ARBA00022741"/>
    </source>
</evidence>
<keyword evidence="10 13" id="KW-0733">Signal recognition particle</keyword>
<reference evidence="15 16" key="1">
    <citation type="submission" date="2014-11" db="EMBL/GenBank/DDBJ databases">
        <authorList>
            <person name="Zhu J."/>
            <person name="Qi W."/>
            <person name="Song R."/>
        </authorList>
    </citation>
    <scope>NUCLEOTIDE SEQUENCE [LARGE SCALE GENOMIC DNA]</scope>
</reference>
<dbReference type="VEuPathDB" id="CryptoDB:Vbra_16492"/>
<accession>A0A0G4FZ58</accession>
<dbReference type="InterPro" id="IPR022941">
    <property type="entry name" value="SRP54"/>
</dbReference>
<dbReference type="GO" id="GO:0005786">
    <property type="term" value="C:signal recognition particle, endoplasmic reticulum targeting"/>
    <property type="evidence" value="ECO:0007669"/>
    <property type="project" value="UniProtKB-UniRule"/>
</dbReference>
<keyword evidence="6" id="KW-0378">Hydrolase</keyword>
<dbReference type="PANTHER" id="PTHR11564:SF5">
    <property type="entry name" value="SIGNAL RECOGNITION PARTICLE SUBUNIT SRP54"/>
    <property type="match status" value="1"/>
</dbReference>
<evidence type="ECO:0000256" key="2">
    <source>
        <dbReference type="ARBA" id="ARBA00004496"/>
    </source>
</evidence>
<keyword evidence="5 13" id="KW-0547">Nucleotide-binding</keyword>
<keyword evidence="16" id="KW-1185">Reference proteome</keyword>
<dbReference type="Pfam" id="PF02978">
    <property type="entry name" value="SRP_SPB"/>
    <property type="match status" value="1"/>
</dbReference>
<dbReference type="GO" id="GO:0030942">
    <property type="term" value="F:endoplasmic reticulum signal peptide binding"/>
    <property type="evidence" value="ECO:0007669"/>
    <property type="project" value="TreeGrafter"/>
</dbReference>
<protein>
    <recommendedName>
        <fullName evidence="13">Signal recognition particle 54 kDa protein</fullName>
    </recommendedName>
</protein>
<evidence type="ECO:0000256" key="11">
    <source>
        <dbReference type="ARBA" id="ARBA00023274"/>
    </source>
</evidence>
<dbReference type="FunFam" id="3.40.50.300:FF:000022">
    <property type="entry name" value="Signal recognition particle 54 kDa subunit"/>
    <property type="match status" value="1"/>
</dbReference>
<dbReference type="SMART" id="SM00963">
    <property type="entry name" value="SRP54_N"/>
    <property type="match status" value="1"/>
</dbReference>
<dbReference type="GO" id="GO:0003924">
    <property type="term" value="F:GTPase activity"/>
    <property type="evidence" value="ECO:0007669"/>
    <property type="project" value="UniProtKB-UniRule"/>
</dbReference>
<dbReference type="PhylomeDB" id="A0A0G4FZ58"/>
<dbReference type="FunCoup" id="A0A0G4FZ58">
    <property type="interactions" value="462"/>
</dbReference>
<comment type="similarity">
    <text evidence="3 13">Belongs to the GTP-binding SRP family. SRP54 subfamily.</text>
</comment>
<proteinExistence type="inferred from homology"/>
<evidence type="ECO:0000256" key="7">
    <source>
        <dbReference type="ARBA" id="ARBA00022824"/>
    </source>
</evidence>
<comment type="function">
    <text evidence="13">Component of the signal recognition particle (SRP) complex, a ribonucleoprotein complex that mediates the cotranslational targeting of secretory and membrane proteins to the endoplasmic reticulum (ER).</text>
</comment>
<evidence type="ECO:0000313" key="15">
    <source>
        <dbReference type="EMBL" id="CEM20753.1"/>
    </source>
</evidence>
<dbReference type="InParanoid" id="A0A0G4FZ58"/>
<keyword evidence="4 13" id="KW-0963">Cytoplasm</keyword>
<dbReference type="Gene3D" id="1.20.120.140">
    <property type="entry name" value="Signal recognition particle SRP54, nucleotide-binding domain"/>
    <property type="match status" value="1"/>
</dbReference>
<evidence type="ECO:0000256" key="9">
    <source>
        <dbReference type="ARBA" id="ARBA00023134"/>
    </source>
</evidence>
<dbReference type="InterPro" id="IPR013822">
    <property type="entry name" value="Signal_recog_particl_SRP54_hlx"/>
</dbReference>
<dbReference type="PANTHER" id="PTHR11564">
    <property type="entry name" value="SIGNAL RECOGNITION PARTICLE 54K PROTEIN SRP54"/>
    <property type="match status" value="1"/>
</dbReference>
<dbReference type="InterPro" id="IPR003593">
    <property type="entry name" value="AAA+_ATPase"/>
</dbReference>
<keyword evidence="8 13" id="KW-0694">RNA-binding</keyword>
<dbReference type="Gene3D" id="3.40.50.300">
    <property type="entry name" value="P-loop containing nucleotide triphosphate hydrolases"/>
    <property type="match status" value="1"/>
</dbReference>
<dbReference type="NCBIfam" id="TIGR01425">
    <property type="entry name" value="SRP54_euk"/>
    <property type="match status" value="1"/>
</dbReference>
<dbReference type="AlphaFoldDB" id="A0A0G4FZ58"/>
<dbReference type="OMA" id="GMTGQDA"/>
<dbReference type="EMBL" id="CDMY01000531">
    <property type="protein sequence ID" value="CEM20753.1"/>
    <property type="molecule type" value="Genomic_DNA"/>
</dbReference>
<keyword evidence="11 13" id="KW-0687">Ribonucleoprotein</keyword>
<dbReference type="InterPro" id="IPR004125">
    <property type="entry name" value="Signal_recog_particle_SRP54_M"/>
</dbReference>
<comment type="domain">
    <text evidence="13">The M domain binds the 7SL RNA in presence of SRP19 and binds the signal sequence of presecretory proteins.</text>
</comment>
<name>A0A0G4FZ58_VITBC</name>
<evidence type="ECO:0000256" key="8">
    <source>
        <dbReference type="ARBA" id="ARBA00022884"/>
    </source>
</evidence>
<dbReference type="SUPFAM" id="SSF47446">
    <property type="entry name" value="Signal peptide-binding domain"/>
    <property type="match status" value="1"/>
</dbReference>
<dbReference type="GO" id="GO:0005525">
    <property type="term" value="F:GTP binding"/>
    <property type="evidence" value="ECO:0007669"/>
    <property type="project" value="UniProtKB-UniRule"/>
</dbReference>
<dbReference type="Proteomes" id="UP000041254">
    <property type="component" value="Unassembled WGS sequence"/>
</dbReference>
<dbReference type="InterPro" id="IPR036225">
    <property type="entry name" value="SRP/SRP_N"/>
</dbReference>
<evidence type="ECO:0000259" key="14">
    <source>
        <dbReference type="PROSITE" id="PS00300"/>
    </source>
</evidence>
<dbReference type="GO" id="GO:0006616">
    <property type="term" value="P:SRP-dependent cotranslational protein targeting to membrane, translocation"/>
    <property type="evidence" value="ECO:0007669"/>
    <property type="project" value="TreeGrafter"/>
</dbReference>
<dbReference type="InterPro" id="IPR000897">
    <property type="entry name" value="SRP54_GTPase_dom"/>
</dbReference>
<dbReference type="InterPro" id="IPR006325">
    <property type="entry name" value="SRP54_euk"/>
</dbReference>
<dbReference type="FunFam" id="1.20.120.140:FF:000001">
    <property type="entry name" value="Signal recognition particle GTPase"/>
    <property type="match status" value="1"/>
</dbReference>
<dbReference type="SUPFAM" id="SSF52540">
    <property type="entry name" value="P-loop containing nucleoside triphosphate hydrolases"/>
    <property type="match status" value="1"/>
</dbReference>
<dbReference type="InterPro" id="IPR036891">
    <property type="entry name" value="Signal_recog_part_SRP54_M_sf"/>
</dbReference>
<dbReference type="HAMAP" id="MF_00306">
    <property type="entry name" value="SRP54"/>
    <property type="match status" value="1"/>
</dbReference>
<evidence type="ECO:0000256" key="12">
    <source>
        <dbReference type="ARBA" id="ARBA00048157"/>
    </source>
</evidence>
<dbReference type="SMART" id="SM00962">
    <property type="entry name" value="SRP54"/>
    <property type="match status" value="1"/>
</dbReference>
<evidence type="ECO:0000313" key="16">
    <source>
        <dbReference type="Proteomes" id="UP000041254"/>
    </source>
</evidence>
<organism evidence="15 16">
    <name type="scientific">Vitrella brassicaformis (strain CCMP3155)</name>
    <dbReference type="NCBI Taxonomy" id="1169540"/>
    <lineage>
        <taxon>Eukaryota</taxon>
        <taxon>Sar</taxon>
        <taxon>Alveolata</taxon>
        <taxon>Colpodellida</taxon>
        <taxon>Vitrellaceae</taxon>
        <taxon>Vitrella</taxon>
    </lineage>
</organism>
<evidence type="ECO:0000256" key="10">
    <source>
        <dbReference type="ARBA" id="ARBA00023135"/>
    </source>
</evidence>
<dbReference type="SUPFAM" id="SSF47364">
    <property type="entry name" value="Domain of the SRP/SRP receptor G-proteins"/>
    <property type="match status" value="1"/>
</dbReference>
<dbReference type="Pfam" id="PF00448">
    <property type="entry name" value="SRP54"/>
    <property type="match status" value="1"/>
</dbReference>
<dbReference type="Gene3D" id="1.10.260.30">
    <property type="entry name" value="Signal recognition particle, SRP54 subunit, M-domain"/>
    <property type="match status" value="1"/>
</dbReference>
<comment type="subcellular location">
    <subcellularLocation>
        <location evidence="2 13">Cytoplasm</location>
    </subcellularLocation>
    <subcellularLocation>
        <location evidence="1">Endoplasmic reticulum</location>
    </subcellularLocation>
</comment>
<comment type="domain">
    <text evidence="13">The NG domain, also named G domain, is a special guanosine triphosphatase (GTPase) domain, which binds GTP and forms a guanosine 5'-triphosphate (GTP)-dependent complex with a homologous NG domain in the SRP receptor subunit SRPRA. The two NG domains undergo cooperative rearrangements upon their assembly, which culminate in the reciprocal activation of the GTPase activity of one another. SRP receptor compaction upon binding with cargo-loaded SRP and GTPase rearrangement drive SRP-mediated cotranslational protein translocation into the ER.</text>
</comment>
<dbReference type="SMART" id="SM00382">
    <property type="entry name" value="AAA"/>
    <property type="match status" value="1"/>
</dbReference>
<sequence length="501" mass="55530">MVLAELGSRISGALRKLQTATVIDEAVLDECLKEIAAALLQADVNVRYVAQLRNNIKRTVQLEEAAMGTNKRKLIQKCVVEELVTMLTPDRSPFAPKKGKPNIIMFVGLQGSGKTTTCTKYAHYYQRKGWKTALVCADTFRAGAFDQLKQNATKAKIPFYGSYTETDPVKIAEEGVEQFKKDKYELIIVDTSGRHKQEGALLEEMKQVAEAVEPNDIIYVMDSHIGQACFDQAKAFRDAVDVGSVIVTKLDGHAKGGGALSAVAATDSPVIFIGTGEHFDDFESFEAKSFVSRLLGLGDIGGLFNTIKEAVPLDKQPDIINRIAKGIFTIRDLYEQFQNVLKMGPLSQVMSMIPGIGANLIPKGQEKEGVRRIQKFMTMMDSMTNDELDCVKQMNDSRILRVAKGSGSSIREVKELLEEYKRFSKLVGKMGKLGLAKGGNDLNQQMQRNPKQMLAKMQQMMDPRMLQQMGGAQNMMKIMKEMGKMENMGGMQDMMKQMGMG</sequence>
<evidence type="ECO:0000256" key="3">
    <source>
        <dbReference type="ARBA" id="ARBA00005450"/>
    </source>
</evidence>
<dbReference type="GO" id="GO:0008312">
    <property type="term" value="F:7S RNA binding"/>
    <property type="evidence" value="ECO:0007669"/>
    <property type="project" value="UniProtKB-UniRule"/>
</dbReference>
<feature type="domain" description="SRP54-type proteins GTP-binding" evidence="14">
    <location>
        <begin position="269"/>
        <end position="282"/>
    </location>
</feature>